<sequence>MAGADSDDEGEALPSLEDTLGGVDMVGETLDPRSLEAPSLLSGMGTPGRTAPPPVRVGALDAEHLRNSVAAKLFGAAADPVRIGRYTVLERLGAGGMGVVYSAYDTELDRKIAIKLLRGVDSGGADHSRLKREAQALAKLSHPNVVQVYDVGSFREQVFVAMEFIEGKTLRDWEPREGPSSEALVQILATFDEAGRGLAAAHAAGLVHRDFKPDNVLVGNDGRVRVLDFGLARGANDEPEPTSPSASDSTLVAGLVAGLESSDSLNQPLTQTGAILGTPAYMAPEQHMGRRADARSDQFAFCVALWEKLYGQRPFTARSVRQLAMVVIEGKVREPSSPKYTVPPYLRRALERGMSVDPDERWPSMEVLLAALSRDPRKRRRWIVSSVAAASMVLGAVAWLMLRPEGPGPCDGGERELVGVWDAQVRTKVESAFMATKTPYAGDAWTGTARLLDSYADDWVSMHREVCEASVVRKEEDSELFGRKMVCLGQRKTELEQLVGLLVDADEGVVSRAVVAAGSLNQVATCADADALVSEPADDERLEELERLIASASGSKALGKYDEGLEYAAKAVELAEAIGTPHGEGRALLVLGDLQSKRRMSAEAKKNLREALRRADIAGDDATRVSALTRLMHVAVVEHDVEAGELLADDARAALERLGDAPLLEADFYGHYGSLTLARDNPEGAIEYHRRALKISREQLGANHPEVAITHNNLANALTANGHHGEAEEHARKALAIFEAQLGADHPYAASSHNSIANSVLTQGRLLSWTDPEQAKRYFEQARDEYMKAVAIREANFGANSARLVNNLHNLGEAYRFLGDYERAIEVWERCLGLERANYKEKHRPVKLMTMTGLGRAYLASGKLERALELLEAATAIRLTRKDEGDAAGETFFAYAQALWERAGQDQDPALQAEQRRRAVEFARKAEAAYATAGTDYAGELRAVRRWLEKHAASVKPE</sequence>
<evidence type="ECO:0000259" key="8">
    <source>
        <dbReference type="PROSITE" id="PS50011"/>
    </source>
</evidence>
<keyword evidence="5" id="KW-0802">TPR repeat</keyword>
<evidence type="ECO:0000256" key="1">
    <source>
        <dbReference type="ARBA" id="ARBA00022679"/>
    </source>
</evidence>
<organism evidence="9 10">
    <name type="scientific">Plesiocystis pacifica SIR-1</name>
    <dbReference type="NCBI Taxonomy" id="391625"/>
    <lineage>
        <taxon>Bacteria</taxon>
        <taxon>Pseudomonadati</taxon>
        <taxon>Myxococcota</taxon>
        <taxon>Polyangia</taxon>
        <taxon>Nannocystales</taxon>
        <taxon>Nannocystaceae</taxon>
        <taxon>Plesiocystis</taxon>
    </lineage>
</organism>
<dbReference type="PROSITE" id="PS50011">
    <property type="entry name" value="PROTEIN_KINASE_DOM"/>
    <property type="match status" value="1"/>
</dbReference>
<evidence type="ECO:0000313" key="10">
    <source>
        <dbReference type="Proteomes" id="UP000005801"/>
    </source>
</evidence>
<reference evidence="9 10" key="1">
    <citation type="submission" date="2007-06" db="EMBL/GenBank/DDBJ databases">
        <authorList>
            <person name="Shimkets L."/>
            <person name="Ferriera S."/>
            <person name="Johnson J."/>
            <person name="Kravitz S."/>
            <person name="Beeson K."/>
            <person name="Sutton G."/>
            <person name="Rogers Y.-H."/>
            <person name="Friedman R."/>
            <person name="Frazier M."/>
            <person name="Venter J.C."/>
        </authorList>
    </citation>
    <scope>NUCLEOTIDE SEQUENCE [LARGE SCALE GENOMIC DNA]</scope>
    <source>
        <strain evidence="9 10">SIR-1</strain>
    </source>
</reference>
<keyword evidence="4 6" id="KW-0067">ATP-binding</keyword>
<dbReference type="GO" id="GO:0005524">
    <property type="term" value="F:ATP binding"/>
    <property type="evidence" value="ECO:0007669"/>
    <property type="project" value="UniProtKB-UniRule"/>
</dbReference>
<protein>
    <submittedName>
        <fullName evidence="9">Serine/threonine kinase family protein</fullName>
    </submittedName>
</protein>
<keyword evidence="1" id="KW-0808">Transferase</keyword>
<dbReference type="CDD" id="cd14014">
    <property type="entry name" value="STKc_PknB_like"/>
    <property type="match status" value="1"/>
</dbReference>
<dbReference type="Gene3D" id="1.25.40.10">
    <property type="entry name" value="Tetratricopeptide repeat domain"/>
    <property type="match status" value="3"/>
</dbReference>
<evidence type="ECO:0000313" key="9">
    <source>
        <dbReference type="EMBL" id="EDM80120.1"/>
    </source>
</evidence>
<dbReference type="InterPro" id="IPR011990">
    <property type="entry name" value="TPR-like_helical_dom_sf"/>
</dbReference>
<dbReference type="Pfam" id="PF00069">
    <property type="entry name" value="Pkinase"/>
    <property type="match status" value="1"/>
</dbReference>
<feature type="region of interest" description="Disordered" evidence="7">
    <location>
        <begin position="1"/>
        <end position="27"/>
    </location>
</feature>
<dbReference type="PANTHER" id="PTHR43289:SF6">
    <property type="entry name" value="SERINE_THREONINE-PROTEIN KINASE NEKL-3"/>
    <property type="match status" value="1"/>
</dbReference>
<dbReference type="Proteomes" id="UP000005801">
    <property type="component" value="Unassembled WGS sequence"/>
</dbReference>
<feature type="binding site" evidence="6">
    <location>
        <position position="115"/>
    </location>
    <ligand>
        <name>ATP</name>
        <dbReference type="ChEBI" id="CHEBI:30616"/>
    </ligand>
</feature>
<dbReference type="SUPFAM" id="SSF56112">
    <property type="entry name" value="Protein kinase-like (PK-like)"/>
    <property type="match status" value="1"/>
</dbReference>
<evidence type="ECO:0000256" key="5">
    <source>
        <dbReference type="PROSITE-ProRule" id="PRU00339"/>
    </source>
</evidence>
<dbReference type="Gene3D" id="1.10.510.10">
    <property type="entry name" value="Transferase(Phosphotransferase) domain 1"/>
    <property type="match status" value="1"/>
</dbReference>
<feature type="region of interest" description="Disordered" evidence="7">
    <location>
        <begin position="35"/>
        <end position="54"/>
    </location>
</feature>
<comment type="caution">
    <text evidence="9">The sequence shown here is derived from an EMBL/GenBank/DDBJ whole genome shotgun (WGS) entry which is preliminary data.</text>
</comment>
<evidence type="ECO:0000256" key="6">
    <source>
        <dbReference type="PROSITE-ProRule" id="PRU10141"/>
    </source>
</evidence>
<dbReference type="InterPro" id="IPR000719">
    <property type="entry name" value="Prot_kinase_dom"/>
</dbReference>
<dbReference type="PROSITE" id="PS00108">
    <property type="entry name" value="PROTEIN_KINASE_ST"/>
    <property type="match status" value="1"/>
</dbReference>
<dbReference type="PROSITE" id="PS00107">
    <property type="entry name" value="PROTEIN_KINASE_ATP"/>
    <property type="match status" value="1"/>
</dbReference>
<dbReference type="EMBL" id="ABCS01000013">
    <property type="protein sequence ID" value="EDM80120.1"/>
    <property type="molecule type" value="Genomic_DNA"/>
</dbReference>
<dbReference type="STRING" id="391625.PPSIR1_35757"/>
<dbReference type="InterPro" id="IPR011009">
    <property type="entry name" value="Kinase-like_dom_sf"/>
</dbReference>
<gene>
    <name evidence="9" type="ORF">PPSIR1_35757</name>
</gene>
<dbReference type="SUPFAM" id="SSF48452">
    <property type="entry name" value="TPR-like"/>
    <property type="match status" value="2"/>
</dbReference>
<dbReference type="PROSITE" id="PS50005">
    <property type="entry name" value="TPR"/>
    <property type="match status" value="1"/>
</dbReference>
<evidence type="ECO:0000256" key="2">
    <source>
        <dbReference type="ARBA" id="ARBA00022741"/>
    </source>
</evidence>
<dbReference type="InterPro" id="IPR008271">
    <property type="entry name" value="Ser/Thr_kinase_AS"/>
</dbReference>
<feature type="domain" description="Protein kinase" evidence="8">
    <location>
        <begin position="86"/>
        <end position="383"/>
    </location>
</feature>
<keyword evidence="2 6" id="KW-0547">Nucleotide-binding</keyword>
<feature type="repeat" description="TPR" evidence="5">
    <location>
        <begin position="805"/>
        <end position="838"/>
    </location>
</feature>
<keyword evidence="10" id="KW-1185">Reference proteome</keyword>
<evidence type="ECO:0000256" key="7">
    <source>
        <dbReference type="SAM" id="MobiDB-lite"/>
    </source>
</evidence>
<dbReference type="InterPro" id="IPR019734">
    <property type="entry name" value="TPR_rpt"/>
</dbReference>
<keyword evidence="3 9" id="KW-0418">Kinase</keyword>
<dbReference type="SMART" id="SM00028">
    <property type="entry name" value="TPR"/>
    <property type="match status" value="5"/>
</dbReference>
<dbReference type="GO" id="GO:0004674">
    <property type="term" value="F:protein serine/threonine kinase activity"/>
    <property type="evidence" value="ECO:0007669"/>
    <property type="project" value="TreeGrafter"/>
</dbReference>
<evidence type="ECO:0000256" key="3">
    <source>
        <dbReference type="ARBA" id="ARBA00022777"/>
    </source>
</evidence>
<dbReference type="OrthoDB" id="9787760at2"/>
<dbReference type="Pfam" id="PF13374">
    <property type="entry name" value="TPR_10"/>
    <property type="match status" value="1"/>
</dbReference>
<dbReference type="RefSeq" id="WP_006970679.1">
    <property type="nucleotide sequence ID" value="NZ_ABCS01000013.1"/>
</dbReference>
<accession>A6G1T0</accession>
<evidence type="ECO:0000256" key="4">
    <source>
        <dbReference type="ARBA" id="ARBA00022840"/>
    </source>
</evidence>
<name>A6G1T0_9BACT</name>
<proteinExistence type="predicted"/>
<dbReference type="Pfam" id="PF13424">
    <property type="entry name" value="TPR_12"/>
    <property type="match status" value="2"/>
</dbReference>
<dbReference type="eggNOG" id="COG0515">
    <property type="taxonomic scope" value="Bacteria"/>
</dbReference>
<dbReference type="AlphaFoldDB" id="A6G1T0"/>
<dbReference type="Gene3D" id="3.30.200.20">
    <property type="entry name" value="Phosphorylase Kinase, domain 1"/>
    <property type="match status" value="1"/>
</dbReference>
<dbReference type="PANTHER" id="PTHR43289">
    <property type="entry name" value="MITOGEN-ACTIVATED PROTEIN KINASE KINASE KINASE 20-RELATED"/>
    <property type="match status" value="1"/>
</dbReference>
<feature type="compositionally biased region" description="Acidic residues" evidence="7">
    <location>
        <begin position="1"/>
        <end position="11"/>
    </location>
</feature>
<dbReference type="InterPro" id="IPR017441">
    <property type="entry name" value="Protein_kinase_ATP_BS"/>
</dbReference>